<dbReference type="NCBIfam" id="TIGR00503">
    <property type="entry name" value="prfC"/>
    <property type="match status" value="1"/>
</dbReference>
<evidence type="ECO:0000256" key="4">
    <source>
        <dbReference type="ARBA" id="ARBA00022741"/>
    </source>
</evidence>
<organism evidence="10 11">
    <name type="scientific">Verminephrobacter aporrectodeae subsp. tuberculatae</name>
    <dbReference type="NCBI Taxonomy" id="1110392"/>
    <lineage>
        <taxon>Bacteria</taxon>
        <taxon>Pseudomonadati</taxon>
        <taxon>Pseudomonadota</taxon>
        <taxon>Betaproteobacteria</taxon>
        <taxon>Burkholderiales</taxon>
        <taxon>Comamonadaceae</taxon>
        <taxon>Verminephrobacter</taxon>
    </lineage>
</organism>
<feature type="binding site" evidence="7">
    <location>
        <begin position="139"/>
        <end position="142"/>
    </location>
    <ligand>
        <name>GTP</name>
        <dbReference type="ChEBI" id="CHEBI:37565"/>
    </ligand>
</feature>
<dbReference type="PROSITE" id="PS51722">
    <property type="entry name" value="G_TR_2"/>
    <property type="match status" value="1"/>
</dbReference>
<protein>
    <recommendedName>
        <fullName evidence="7 8">Peptide chain release factor 3</fullName>
        <shortName evidence="7">RF-3</shortName>
    </recommendedName>
</protein>
<evidence type="ECO:0000256" key="1">
    <source>
        <dbReference type="ARBA" id="ARBA00004496"/>
    </source>
</evidence>
<accession>A0ABT3KWI7</accession>
<dbReference type="InterPro" id="IPR005225">
    <property type="entry name" value="Small_GTP-bd"/>
</dbReference>
<dbReference type="Proteomes" id="UP001208935">
    <property type="component" value="Unassembled WGS sequence"/>
</dbReference>
<evidence type="ECO:0000256" key="6">
    <source>
        <dbReference type="ARBA" id="ARBA00023134"/>
    </source>
</evidence>
<dbReference type="InterPro" id="IPR027417">
    <property type="entry name" value="P-loop_NTPase"/>
</dbReference>
<evidence type="ECO:0000256" key="3">
    <source>
        <dbReference type="ARBA" id="ARBA00022490"/>
    </source>
</evidence>
<dbReference type="InterPro" id="IPR031157">
    <property type="entry name" value="G_TR_CS"/>
</dbReference>
<feature type="binding site" evidence="7">
    <location>
        <begin position="85"/>
        <end position="89"/>
    </location>
    <ligand>
        <name>GTP</name>
        <dbReference type="ChEBI" id="CHEBI:37565"/>
    </ligand>
</feature>
<sequence>MSYALETRRRRTFAIISHPDAGKTTLTEKLLLFSGAIQIAGAVKGRKASRHATSDWMEIEKQRGISVASSVMQMLYREHVINLLDTPGHKDFSEDTYRVLTAVDSALMVIDAANGVEAQTRRLIEVCRQRDTPIITFVNKMDREVRDPLDLLDEVERELGMPCCPMTWPVGQGKSFGGIIQLRAQTMTLFEPGSERRPQDFEALPLADAHRLRARFGAAFDAAMDSMELAAGASPAWDPAAFLAGRLTPVFFGSGVNNFGVLEVLDALVDMAPPPGPRRSTLVLDGQRVVQTVQPEDEGFSGVVFKVQANMDANHRDRIAFVRVASGRYVPGMRLKVQRSAKELRPTSVVTFMSQRREAVEQAYAGDIIGFTTHGGVQLGDTITDGASLQFTGLPFFAPELFMSVVLLNPLRAKQLQQGLAQLGEEGAIQVFKPDAGGHMLLGAVGALQFDVVQHRLRAEYDANVRLEGCQYTGARWITADDPAQLRAFTDAYPLRLAHDAAGTLAYLCTSPYDVRLAQERFPEIRFHPLREHAGLALQAG</sequence>
<comment type="function">
    <text evidence="7">Increases the formation of ribosomal termination complexes and stimulates activities of RF-1 and RF-2. It binds guanine nucleotides and has strong preference for UGA stop codons. It may interact directly with the ribosome. The stimulation of RF-1 and RF-2 is significantly reduced by GTP and GDP, but not by GMP.</text>
</comment>
<dbReference type="NCBIfam" id="NF001964">
    <property type="entry name" value="PRK00741.1"/>
    <property type="match status" value="1"/>
</dbReference>
<dbReference type="Gene3D" id="2.40.30.10">
    <property type="entry name" value="Translation factors"/>
    <property type="match status" value="1"/>
</dbReference>
<evidence type="ECO:0000313" key="10">
    <source>
        <dbReference type="EMBL" id="MCW5322688.1"/>
    </source>
</evidence>
<dbReference type="PRINTS" id="PR00315">
    <property type="entry name" value="ELONGATNFCT"/>
</dbReference>
<dbReference type="Pfam" id="PF22042">
    <property type="entry name" value="EF-G_D2"/>
    <property type="match status" value="1"/>
</dbReference>
<dbReference type="SUPFAM" id="SSF50447">
    <property type="entry name" value="Translation proteins"/>
    <property type="match status" value="1"/>
</dbReference>
<comment type="caution">
    <text evidence="10">The sequence shown here is derived from an EMBL/GenBank/DDBJ whole genome shotgun (WGS) entry which is preliminary data.</text>
</comment>
<dbReference type="InterPro" id="IPR041732">
    <property type="entry name" value="RF3_GTP-bd"/>
</dbReference>
<evidence type="ECO:0000259" key="9">
    <source>
        <dbReference type="PROSITE" id="PS51722"/>
    </source>
</evidence>
<evidence type="ECO:0000313" key="11">
    <source>
        <dbReference type="Proteomes" id="UP001208935"/>
    </source>
</evidence>
<feature type="binding site" evidence="7">
    <location>
        <begin position="17"/>
        <end position="24"/>
    </location>
    <ligand>
        <name>GTP</name>
        <dbReference type="ChEBI" id="CHEBI:37565"/>
    </ligand>
</feature>
<dbReference type="PROSITE" id="PS00301">
    <property type="entry name" value="G_TR_1"/>
    <property type="match status" value="1"/>
</dbReference>
<dbReference type="PANTHER" id="PTHR43556">
    <property type="entry name" value="PEPTIDE CHAIN RELEASE FACTOR RF3"/>
    <property type="match status" value="1"/>
</dbReference>
<keyword evidence="11" id="KW-1185">Reference proteome</keyword>
<dbReference type="InterPro" id="IPR053905">
    <property type="entry name" value="EF-G-like_DII"/>
</dbReference>
<dbReference type="Gene3D" id="3.30.70.3280">
    <property type="entry name" value="Peptide chain release factor 3, domain III"/>
    <property type="match status" value="1"/>
</dbReference>
<dbReference type="Pfam" id="PF16658">
    <property type="entry name" value="RF3_C"/>
    <property type="match status" value="1"/>
</dbReference>
<keyword evidence="4 7" id="KW-0547">Nucleotide-binding</keyword>
<dbReference type="EMBL" id="QZCW01000003">
    <property type="protein sequence ID" value="MCW5322688.1"/>
    <property type="molecule type" value="Genomic_DNA"/>
</dbReference>
<name>A0ABT3KWI7_9BURK</name>
<dbReference type="SUPFAM" id="SSF52540">
    <property type="entry name" value="P-loop containing nucleoside triphosphate hydrolases"/>
    <property type="match status" value="1"/>
</dbReference>
<dbReference type="PANTHER" id="PTHR43556:SF2">
    <property type="entry name" value="PEPTIDE CHAIN RELEASE FACTOR RF3"/>
    <property type="match status" value="1"/>
</dbReference>
<evidence type="ECO:0000256" key="7">
    <source>
        <dbReference type="HAMAP-Rule" id="MF_00072"/>
    </source>
</evidence>
<dbReference type="Pfam" id="PF00009">
    <property type="entry name" value="GTP_EFTU"/>
    <property type="match status" value="1"/>
</dbReference>
<gene>
    <name evidence="7" type="primary">prfC</name>
    <name evidence="10" type="ORF">D5039_16500</name>
</gene>
<evidence type="ECO:0000256" key="8">
    <source>
        <dbReference type="NCBIfam" id="TIGR00503"/>
    </source>
</evidence>
<keyword evidence="3 7" id="KW-0963">Cytoplasm</keyword>
<dbReference type="InterPro" id="IPR000795">
    <property type="entry name" value="T_Tr_GTP-bd_dom"/>
</dbReference>
<dbReference type="InterPro" id="IPR009000">
    <property type="entry name" value="Transl_B-barrel_sf"/>
</dbReference>
<dbReference type="NCBIfam" id="TIGR00231">
    <property type="entry name" value="small_GTP"/>
    <property type="match status" value="1"/>
</dbReference>
<evidence type="ECO:0000256" key="2">
    <source>
        <dbReference type="ARBA" id="ARBA00009978"/>
    </source>
</evidence>
<comment type="subcellular location">
    <subcellularLocation>
        <location evidence="1 7">Cytoplasm</location>
    </subcellularLocation>
</comment>
<dbReference type="SUPFAM" id="SSF54980">
    <property type="entry name" value="EF-G C-terminal domain-like"/>
    <property type="match status" value="1"/>
</dbReference>
<comment type="similarity">
    <text evidence="2 7">Belongs to the TRAFAC class translation factor GTPase superfamily. Classic translation factor GTPase family. PrfC subfamily.</text>
</comment>
<evidence type="ECO:0000256" key="5">
    <source>
        <dbReference type="ARBA" id="ARBA00022917"/>
    </source>
</evidence>
<dbReference type="InterPro" id="IPR032090">
    <property type="entry name" value="RF3_C"/>
</dbReference>
<dbReference type="InterPro" id="IPR004548">
    <property type="entry name" value="PrfC"/>
</dbReference>
<keyword evidence="6 7" id="KW-0342">GTP-binding</keyword>
<dbReference type="HAMAP" id="MF_00072">
    <property type="entry name" value="Rel_fac_3"/>
    <property type="match status" value="1"/>
</dbReference>
<feature type="domain" description="Tr-type G" evidence="9">
    <location>
        <begin position="8"/>
        <end position="276"/>
    </location>
</feature>
<dbReference type="InterPro" id="IPR038467">
    <property type="entry name" value="RF3_dom_3_sf"/>
</dbReference>
<dbReference type="RefSeq" id="WP_265282855.1">
    <property type="nucleotide sequence ID" value="NZ_QZCW01000003.1"/>
</dbReference>
<dbReference type="Gene3D" id="3.40.50.300">
    <property type="entry name" value="P-loop containing nucleotide triphosphate hydrolases"/>
    <property type="match status" value="1"/>
</dbReference>
<reference evidence="11" key="1">
    <citation type="submission" date="2023-07" db="EMBL/GenBank/DDBJ databases">
        <title>Verminephrobacter genomes.</title>
        <authorList>
            <person name="Lund M.B."/>
        </authorList>
    </citation>
    <scope>NUCLEOTIDE SEQUENCE [LARGE SCALE GENOMIC DNA]</scope>
    <source>
        <strain evidence="11">AtM5-05</strain>
    </source>
</reference>
<keyword evidence="5 7" id="KW-0648">Protein biosynthesis</keyword>
<dbReference type="CDD" id="cd04169">
    <property type="entry name" value="RF3"/>
    <property type="match status" value="1"/>
</dbReference>
<proteinExistence type="inferred from homology"/>
<dbReference type="InterPro" id="IPR035647">
    <property type="entry name" value="EFG_III/V"/>
</dbReference>